<comment type="cofactor">
    <cofactor evidence="3">
        <name>Zn(2+)</name>
        <dbReference type="ChEBI" id="CHEBI:29105"/>
    </cofactor>
    <text evidence="3">Binds 1 divalent metal cation per subunit.</text>
</comment>
<organism evidence="6 8">
    <name type="scientific">Aureimonas ureilytica</name>
    <dbReference type="NCBI Taxonomy" id="401562"/>
    <lineage>
        <taxon>Bacteria</taxon>
        <taxon>Pseudomonadati</taxon>
        <taxon>Pseudomonadota</taxon>
        <taxon>Alphaproteobacteria</taxon>
        <taxon>Hyphomicrobiales</taxon>
        <taxon>Aurantimonadaceae</taxon>
        <taxon>Aureimonas</taxon>
    </lineage>
</organism>
<dbReference type="SUPFAM" id="SSF63829">
    <property type="entry name" value="Calcium-dependent phosphotriesterase"/>
    <property type="match status" value="1"/>
</dbReference>
<proteinExistence type="inferred from homology"/>
<dbReference type="Proteomes" id="UP000078272">
    <property type="component" value="Unassembled WGS sequence"/>
</dbReference>
<feature type="binding site" evidence="3">
    <location>
        <position position="103"/>
    </location>
    <ligand>
        <name>substrate</name>
    </ligand>
</feature>
<accession>A0A175RRE7</accession>
<evidence type="ECO:0000313" key="5">
    <source>
        <dbReference type="EMBL" id="KTQ97727.1"/>
    </source>
</evidence>
<dbReference type="PATRIC" id="fig|401562.3.peg.4217"/>
<dbReference type="Pfam" id="PF08450">
    <property type="entry name" value="SGL"/>
    <property type="match status" value="1"/>
</dbReference>
<feature type="binding site" evidence="3">
    <location>
        <position position="101"/>
    </location>
    <ligand>
        <name>substrate</name>
    </ligand>
</feature>
<dbReference type="RefSeq" id="WP_058600462.1">
    <property type="nucleotide sequence ID" value="NZ_LDPZ01000006.1"/>
</dbReference>
<protein>
    <submittedName>
        <fullName evidence="6">Gluconolaconase</fullName>
    </submittedName>
</protein>
<dbReference type="GO" id="GO:0019853">
    <property type="term" value="P:L-ascorbic acid biosynthetic process"/>
    <property type="evidence" value="ECO:0007669"/>
    <property type="project" value="TreeGrafter"/>
</dbReference>
<comment type="similarity">
    <text evidence="1">Belongs to the SMP-30/CGR1 family.</text>
</comment>
<evidence type="ECO:0000256" key="3">
    <source>
        <dbReference type="PIRSR" id="PIRSR605511-2"/>
    </source>
</evidence>
<feature type="binding site" evidence="3">
    <location>
        <position position="148"/>
    </location>
    <ligand>
        <name>a divalent metal cation</name>
        <dbReference type="ChEBI" id="CHEBI:60240"/>
    </ligand>
</feature>
<dbReference type="Proteomes" id="UP000078529">
    <property type="component" value="Unassembled WGS sequence"/>
</dbReference>
<evidence type="ECO:0000313" key="8">
    <source>
        <dbReference type="Proteomes" id="UP000078529"/>
    </source>
</evidence>
<feature type="active site" description="Proton donor/acceptor" evidence="2">
    <location>
        <position position="199"/>
    </location>
</feature>
<dbReference type="AlphaFoldDB" id="A0A175RRE7"/>
<dbReference type="OrthoDB" id="2633250at2"/>
<reference evidence="7 8" key="1">
    <citation type="journal article" date="2016" name="Front. Microbiol.">
        <title>Genomic Resource of Rice Seed Associated Bacteria.</title>
        <authorList>
            <person name="Midha S."/>
            <person name="Bansal K."/>
            <person name="Sharma S."/>
            <person name="Kumar N."/>
            <person name="Patil P.P."/>
            <person name="Chaudhry V."/>
            <person name="Patil P.B."/>
        </authorList>
    </citation>
    <scope>NUCLEOTIDE SEQUENCE [LARGE SCALE GENOMIC DNA]</scope>
    <source>
        <strain evidence="5 7">NS226</strain>
        <strain evidence="6 8">NS365</strain>
    </source>
</reference>
<keyword evidence="8" id="KW-1185">Reference proteome</keyword>
<gene>
    <name evidence="5" type="ORF">NS226_03490</name>
    <name evidence="6" type="ORF">NS365_11670</name>
</gene>
<dbReference type="InterPro" id="IPR005511">
    <property type="entry name" value="SMP-30"/>
</dbReference>
<evidence type="ECO:0000256" key="1">
    <source>
        <dbReference type="ARBA" id="ARBA00008853"/>
    </source>
</evidence>
<dbReference type="PRINTS" id="PR01790">
    <property type="entry name" value="SMP30FAMILY"/>
</dbReference>
<feature type="binding site" evidence="3">
    <location>
        <position position="199"/>
    </location>
    <ligand>
        <name>a divalent metal cation</name>
        <dbReference type="ChEBI" id="CHEBI:60240"/>
    </ligand>
</feature>
<dbReference type="STRING" id="401562.NS365_11670"/>
<comment type="caution">
    <text evidence="6">The sequence shown here is derived from an EMBL/GenBank/DDBJ whole genome shotgun (WGS) entry which is preliminary data.</text>
</comment>
<name>A0A175RRE7_9HYPH</name>
<sequence length="292" mass="31581">MSDIAIEILSDQSCHLGEGPCYDGRTNTAWWFDILESKLFEARLSAGSVTVHDLPSMGSVIAPIDARRHLVATADGLFVRDAASGRMELHTPLESDNPATRSNDGRVHPAGALWIGTMGRRAEEGAGAIYWFRDGEVRKLYSEITIPNGICFSPDGRFGYFTDTHAGIYHRVPLDPDTGLPIGQPSILYDHRGGEGGLDGAVVDAEGLIWSARWGASCIDVYTPEGDRVRTIRVPATRPSCPAFIGPDLDRLLVTTAREGMSEADLQADPKAGMTLVLDVNARGIPDPLVRI</sequence>
<keyword evidence="3" id="KW-0479">Metal-binding</keyword>
<dbReference type="PANTHER" id="PTHR10907">
    <property type="entry name" value="REGUCALCIN"/>
    <property type="match status" value="1"/>
</dbReference>
<dbReference type="EMBL" id="LDPZ01000006">
    <property type="protein sequence ID" value="KTQ97727.1"/>
    <property type="molecule type" value="Genomic_DNA"/>
</dbReference>
<evidence type="ECO:0000256" key="2">
    <source>
        <dbReference type="PIRSR" id="PIRSR605511-1"/>
    </source>
</evidence>
<dbReference type="PANTHER" id="PTHR10907:SF47">
    <property type="entry name" value="REGUCALCIN"/>
    <property type="match status" value="1"/>
</dbReference>
<evidence type="ECO:0000313" key="6">
    <source>
        <dbReference type="EMBL" id="KTR05389.1"/>
    </source>
</evidence>
<feature type="domain" description="SMP-30/Gluconolactonase/LRE-like region" evidence="4">
    <location>
        <begin position="16"/>
        <end position="258"/>
    </location>
</feature>
<evidence type="ECO:0000313" key="7">
    <source>
        <dbReference type="Proteomes" id="UP000078272"/>
    </source>
</evidence>
<dbReference type="InterPro" id="IPR011042">
    <property type="entry name" value="6-blade_b-propeller_TolB-like"/>
</dbReference>
<feature type="binding site" evidence="3">
    <location>
        <position position="18"/>
    </location>
    <ligand>
        <name>a divalent metal cation</name>
        <dbReference type="ChEBI" id="CHEBI:60240"/>
    </ligand>
</feature>
<dbReference type="EMBL" id="LDQA01000025">
    <property type="protein sequence ID" value="KTR05389.1"/>
    <property type="molecule type" value="Genomic_DNA"/>
</dbReference>
<dbReference type="GO" id="GO:0004341">
    <property type="term" value="F:gluconolactonase activity"/>
    <property type="evidence" value="ECO:0007669"/>
    <property type="project" value="TreeGrafter"/>
</dbReference>
<dbReference type="GO" id="GO:0005509">
    <property type="term" value="F:calcium ion binding"/>
    <property type="evidence" value="ECO:0007669"/>
    <property type="project" value="TreeGrafter"/>
</dbReference>
<keyword evidence="3" id="KW-0862">Zinc</keyword>
<dbReference type="InterPro" id="IPR013658">
    <property type="entry name" value="SGL"/>
</dbReference>
<evidence type="ECO:0000259" key="4">
    <source>
        <dbReference type="Pfam" id="PF08450"/>
    </source>
</evidence>
<dbReference type="Gene3D" id="2.120.10.30">
    <property type="entry name" value="TolB, C-terminal domain"/>
    <property type="match status" value="1"/>
</dbReference>